<dbReference type="InterPro" id="IPR058247">
    <property type="entry name" value="DUF1453"/>
</dbReference>
<reference evidence="2 3" key="1">
    <citation type="submission" date="2018-06" db="EMBL/GenBank/DDBJ databases">
        <title>Thermoflavimicrobium daqus sp. nov., a thermophilic microbe isolated from Moutai-flavour Daqu.</title>
        <authorList>
            <person name="Wang X."/>
            <person name="Zhou H."/>
        </authorList>
    </citation>
    <scope>NUCLEOTIDE SEQUENCE [LARGE SCALE GENOMIC DNA]</scope>
    <source>
        <strain evidence="2 3">FBKL4.011</strain>
    </source>
</reference>
<feature type="transmembrane region" description="Helical" evidence="1">
    <location>
        <begin position="40"/>
        <end position="57"/>
    </location>
</feature>
<organism evidence="2 3">
    <name type="scientific">Thermoflavimicrobium daqui</name>
    <dbReference type="NCBI Taxonomy" id="2137476"/>
    <lineage>
        <taxon>Bacteria</taxon>
        <taxon>Bacillati</taxon>
        <taxon>Bacillota</taxon>
        <taxon>Bacilli</taxon>
        <taxon>Bacillales</taxon>
        <taxon>Thermoactinomycetaceae</taxon>
        <taxon>Thermoflavimicrobium</taxon>
    </lineage>
</organism>
<dbReference type="OrthoDB" id="120091at2"/>
<evidence type="ECO:0000313" key="3">
    <source>
        <dbReference type="Proteomes" id="UP000251213"/>
    </source>
</evidence>
<feature type="transmembrane region" description="Helical" evidence="1">
    <location>
        <begin position="6"/>
        <end position="28"/>
    </location>
</feature>
<protein>
    <recommendedName>
        <fullName evidence="4">Membrane protein CcdC involved in cytochrome C biogenesis</fullName>
    </recommendedName>
</protein>
<sequence>MGTFPINLHVIIPIVILTMAVTVFVFRLRATKKPTSAKKILMPPLGMSTGFLMFLYPPTHIPIWWACLAFLAGILFLSLPLIKTSQLEIKNNQVYLKHSRAFVLVLVALLILRFTLHGYIEQHISIFQTAGIFFVLAFGMILPWRLAMYYQYKKLMQQVQTCSTSIPSP</sequence>
<keyword evidence="1" id="KW-1133">Transmembrane helix</keyword>
<dbReference type="RefSeq" id="WP_113658445.1">
    <property type="nucleotide sequence ID" value="NZ_KZ845665.1"/>
</dbReference>
<dbReference type="PANTHER" id="PTHR39164:SF1">
    <property type="entry name" value="PROTEIN CCDC"/>
    <property type="match status" value="1"/>
</dbReference>
<keyword evidence="1" id="KW-0812">Transmembrane</keyword>
<gene>
    <name evidence="2" type="ORF">DL897_07075</name>
</gene>
<dbReference type="InterPro" id="IPR031306">
    <property type="entry name" value="CcdC"/>
</dbReference>
<name>A0A364K692_9BACL</name>
<proteinExistence type="predicted"/>
<keyword evidence="1" id="KW-0472">Membrane</keyword>
<comment type="caution">
    <text evidence="2">The sequence shown here is derived from an EMBL/GenBank/DDBJ whole genome shotgun (WGS) entry which is preliminary data.</text>
</comment>
<evidence type="ECO:0000313" key="2">
    <source>
        <dbReference type="EMBL" id="RAL25831.1"/>
    </source>
</evidence>
<dbReference type="Pfam" id="PF07301">
    <property type="entry name" value="DUF1453"/>
    <property type="match status" value="1"/>
</dbReference>
<feature type="transmembrane region" description="Helical" evidence="1">
    <location>
        <begin position="102"/>
        <end position="120"/>
    </location>
</feature>
<dbReference type="EMBL" id="QJKK01000003">
    <property type="protein sequence ID" value="RAL25831.1"/>
    <property type="molecule type" value="Genomic_DNA"/>
</dbReference>
<accession>A0A364K692</accession>
<dbReference type="Proteomes" id="UP000251213">
    <property type="component" value="Unassembled WGS sequence"/>
</dbReference>
<evidence type="ECO:0000256" key="1">
    <source>
        <dbReference type="SAM" id="Phobius"/>
    </source>
</evidence>
<feature type="transmembrane region" description="Helical" evidence="1">
    <location>
        <begin position="126"/>
        <end position="147"/>
    </location>
</feature>
<dbReference type="PANTHER" id="PTHR39164">
    <property type="entry name" value="PROTEIN CCDC"/>
    <property type="match status" value="1"/>
</dbReference>
<dbReference type="PIRSF" id="PIRSF021441">
    <property type="entry name" value="DUF1453"/>
    <property type="match status" value="1"/>
</dbReference>
<dbReference type="AlphaFoldDB" id="A0A364K692"/>
<reference evidence="2 3" key="2">
    <citation type="submission" date="2018-06" db="EMBL/GenBank/DDBJ databases">
        <authorList>
            <person name="Zhirakovskaya E."/>
        </authorList>
    </citation>
    <scope>NUCLEOTIDE SEQUENCE [LARGE SCALE GENOMIC DNA]</scope>
    <source>
        <strain evidence="2 3">FBKL4.011</strain>
    </source>
</reference>
<evidence type="ECO:0008006" key="4">
    <source>
        <dbReference type="Google" id="ProtNLM"/>
    </source>
</evidence>
<feature type="transmembrane region" description="Helical" evidence="1">
    <location>
        <begin position="63"/>
        <end position="82"/>
    </location>
</feature>
<keyword evidence="3" id="KW-1185">Reference proteome</keyword>